<feature type="compositionally biased region" description="Polar residues" evidence="1">
    <location>
        <begin position="143"/>
        <end position="163"/>
    </location>
</feature>
<accession>A0AAW0DEL4</accession>
<keyword evidence="4" id="KW-1185">Reference proteome</keyword>
<organism evidence="3 4">
    <name type="scientific">Paramarasmius palmivorus</name>
    <dbReference type="NCBI Taxonomy" id="297713"/>
    <lineage>
        <taxon>Eukaryota</taxon>
        <taxon>Fungi</taxon>
        <taxon>Dikarya</taxon>
        <taxon>Basidiomycota</taxon>
        <taxon>Agaricomycotina</taxon>
        <taxon>Agaricomycetes</taxon>
        <taxon>Agaricomycetidae</taxon>
        <taxon>Agaricales</taxon>
        <taxon>Marasmiineae</taxon>
        <taxon>Marasmiaceae</taxon>
        <taxon>Paramarasmius</taxon>
    </lineage>
</organism>
<dbReference type="AlphaFoldDB" id="A0AAW0DEL4"/>
<dbReference type="Gene3D" id="2.60.120.200">
    <property type="match status" value="2"/>
</dbReference>
<dbReference type="Pfam" id="PF26113">
    <property type="entry name" value="GH16_XgeA"/>
    <property type="match status" value="1"/>
</dbReference>
<gene>
    <name evidence="3" type="ORF">VNI00_005247</name>
</gene>
<feature type="region of interest" description="Disordered" evidence="1">
    <location>
        <begin position="120"/>
        <end position="163"/>
    </location>
</feature>
<feature type="chain" id="PRO_5043911820" evidence="2">
    <location>
        <begin position="23"/>
        <end position="393"/>
    </location>
</feature>
<evidence type="ECO:0000313" key="4">
    <source>
        <dbReference type="Proteomes" id="UP001383192"/>
    </source>
</evidence>
<dbReference type="Proteomes" id="UP001383192">
    <property type="component" value="Unassembled WGS sequence"/>
</dbReference>
<comment type="caution">
    <text evidence="3">The sequence shown here is derived from an EMBL/GenBank/DDBJ whole genome shotgun (WGS) entry which is preliminary data.</text>
</comment>
<reference evidence="3 4" key="1">
    <citation type="submission" date="2024-01" db="EMBL/GenBank/DDBJ databases">
        <title>A draft genome for a cacao thread blight-causing isolate of Paramarasmius palmivorus.</title>
        <authorList>
            <person name="Baruah I.K."/>
            <person name="Bukari Y."/>
            <person name="Amoako-Attah I."/>
            <person name="Meinhardt L.W."/>
            <person name="Bailey B.A."/>
            <person name="Cohen S.P."/>
        </authorList>
    </citation>
    <scope>NUCLEOTIDE SEQUENCE [LARGE SCALE GENOMIC DNA]</scope>
    <source>
        <strain evidence="3 4">GH-12</strain>
    </source>
</reference>
<protein>
    <submittedName>
        <fullName evidence="3">Uncharacterized protein</fullName>
    </submittedName>
</protein>
<keyword evidence="2" id="KW-0732">Signal</keyword>
<evidence type="ECO:0000256" key="1">
    <source>
        <dbReference type="SAM" id="MobiDB-lite"/>
    </source>
</evidence>
<evidence type="ECO:0000313" key="3">
    <source>
        <dbReference type="EMBL" id="KAK7049817.1"/>
    </source>
</evidence>
<feature type="signal peptide" evidence="2">
    <location>
        <begin position="1"/>
        <end position="22"/>
    </location>
</feature>
<sequence length="393" mass="42632">MKCTSSHLVKALIFVQVATALGAYEPVREYAGSTFFSRWDSLSHGYDEETALGKVSSIDRDTSIQQKLTFVDPSTGHTIIRVEDPATDESVRITSKDVYSVGSLIVVDAVNASPPLRVQSHEHEHTNEISVGNETAVKPAATRTDSSGYTQSPADNDAGTSSRNRYILKDGSCSIEESLAKTGGGIFAVQIDVSGVLMWFWNRSEVPVSIAQPEMHAIAGIADWGRPSAICRVADRQSRKYRLVLEAAACATGQRRESVSQMHDNETCFGRCRSVMTNEENDYSNAYWEISYVRTFTEQVQEMPKPRLLPRQTIAVATIATLATLQSESAPNLVSRVSGPTATIRPDTIGSTSTKTNVGITAATPLTTEFSFSISGIETETGTVTAATVKIFD</sequence>
<evidence type="ECO:0000256" key="2">
    <source>
        <dbReference type="SAM" id="SignalP"/>
    </source>
</evidence>
<proteinExistence type="predicted"/>
<name>A0AAW0DEL4_9AGAR</name>
<dbReference type="EMBL" id="JAYKXP010000015">
    <property type="protein sequence ID" value="KAK7049817.1"/>
    <property type="molecule type" value="Genomic_DNA"/>
</dbReference>